<keyword evidence="1" id="KW-1133">Transmembrane helix</keyword>
<reference evidence="2" key="2">
    <citation type="submission" date="2006-05" db="EMBL/GenBank/DDBJ databases">
        <title>Sequencing of the draft genome and assembly of Desulfuromonas acetoxidans DSM 684.</title>
        <authorList>
            <consortium name="US DOE Joint Genome Institute (JGI-PGF)"/>
            <person name="Copeland A."/>
            <person name="Lucas S."/>
            <person name="Lapidus A."/>
            <person name="Barry K."/>
            <person name="Detter J.C."/>
            <person name="Glavina del Rio T."/>
            <person name="Hammon N."/>
            <person name="Israni S."/>
            <person name="Dalin E."/>
            <person name="Tice H."/>
            <person name="Bruce D."/>
            <person name="Pitluck S."/>
            <person name="Richardson P."/>
        </authorList>
    </citation>
    <scope>NUCLEOTIDE SEQUENCE [LARGE SCALE GENOMIC DNA]</scope>
    <source>
        <strain evidence="2">DSM 684</strain>
    </source>
</reference>
<feature type="transmembrane region" description="Helical" evidence="1">
    <location>
        <begin position="208"/>
        <end position="227"/>
    </location>
</feature>
<dbReference type="InterPro" id="IPR004704">
    <property type="entry name" value="PTS_IID_man"/>
</dbReference>
<evidence type="ECO:0000256" key="1">
    <source>
        <dbReference type="SAM" id="Phobius"/>
    </source>
</evidence>
<dbReference type="RefSeq" id="WP_005998123.1">
    <property type="nucleotide sequence ID" value="NZ_AAEW02000003.1"/>
</dbReference>
<comment type="caution">
    <text evidence="2">The sequence shown here is derived from an EMBL/GenBank/DDBJ whole genome shotgun (WGS) entry which is preliminary data.</text>
</comment>
<reference evidence="2" key="1">
    <citation type="submission" date="2006-05" db="EMBL/GenBank/DDBJ databases">
        <title>Annotation of the draft genome assembly of Desulfuromonas acetoxidans DSM 684.</title>
        <authorList>
            <consortium name="US DOE Joint Genome Institute (JGI-ORNL)"/>
            <person name="Larimer F."/>
            <person name="Land M."/>
            <person name="Hauser L."/>
        </authorList>
    </citation>
    <scope>NUCLEOTIDE SEQUENCE [LARGE SCALE GENOMIC DNA]</scope>
    <source>
        <strain evidence="2">DSM 684</strain>
    </source>
</reference>
<dbReference type="GO" id="GO:0009401">
    <property type="term" value="P:phosphoenolpyruvate-dependent sugar phosphotransferase system"/>
    <property type="evidence" value="ECO:0007669"/>
    <property type="project" value="InterPro"/>
</dbReference>
<feature type="transmembrane region" description="Helical" evidence="1">
    <location>
        <begin position="135"/>
        <end position="161"/>
    </location>
</feature>
<dbReference type="EMBL" id="AAEW02000003">
    <property type="protein sequence ID" value="EAT16714.1"/>
    <property type="molecule type" value="Genomic_DNA"/>
</dbReference>
<sequence length="252" mass="27904">MAIEPLPKGRLCLLSLRSLLLQCSWNFKQFQGLGWVYLLLPELRRLYPADRTLRPIVQRYLGYFNSNVFLVPTIAAAVLSLERRQRLEEPVPMSPQAFTEAVMAPFAAAGDAFFWGGLRPLCCAVAVVVGSLGYWWSPVLFLLLFNIPALFVRLVGPWLGYQHGVMVVQLLQTYRIADAAFVFKRLAVVMLGAVAAVLCHQIDMVSPYTGAMVPVVLAGVIGCTFILRQGIPLYLVILGLLGCVGVVDQFFL</sequence>
<proteinExistence type="predicted"/>
<dbReference type="OrthoDB" id="9811533at2"/>
<accession>Q1K317</accession>
<dbReference type="TCDB" id="4.A.6.1.21">
    <property type="family name" value="the pts mannose-fructose-sorbose (man) family"/>
</dbReference>
<protein>
    <submittedName>
        <fullName evidence="2">PTS system mannose/fructose/sorbose family IID component</fullName>
    </submittedName>
</protein>
<dbReference type="Proteomes" id="UP000005695">
    <property type="component" value="Unassembled WGS sequence"/>
</dbReference>
<dbReference type="GO" id="GO:0005886">
    <property type="term" value="C:plasma membrane"/>
    <property type="evidence" value="ECO:0007669"/>
    <property type="project" value="TreeGrafter"/>
</dbReference>
<organism evidence="2 3">
    <name type="scientific">Desulfuromonas acetoxidans (strain DSM 684 / 11070)</name>
    <dbReference type="NCBI Taxonomy" id="281689"/>
    <lineage>
        <taxon>Bacteria</taxon>
        <taxon>Pseudomonadati</taxon>
        <taxon>Thermodesulfobacteriota</taxon>
        <taxon>Desulfuromonadia</taxon>
        <taxon>Desulfuromonadales</taxon>
        <taxon>Desulfuromonadaceae</taxon>
        <taxon>Desulfuromonas</taxon>
    </lineage>
</organism>
<dbReference type="PROSITE" id="PS51108">
    <property type="entry name" value="PTS_EIID"/>
    <property type="match status" value="1"/>
</dbReference>
<keyword evidence="3" id="KW-1185">Reference proteome</keyword>
<dbReference type="InterPro" id="IPR050303">
    <property type="entry name" value="GatZ_KbaZ_carbometab"/>
</dbReference>
<keyword evidence="1" id="KW-0812">Transmembrane</keyword>
<dbReference type="PANTHER" id="PTHR32502">
    <property type="entry name" value="N-ACETYLGALACTOSAMINE PERMEASE II COMPONENT-RELATED"/>
    <property type="match status" value="1"/>
</dbReference>
<gene>
    <name evidence="2" type="ORF">Dace_1965</name>
</gene>
<feature type="transmembrane region" description="Helical" evidence="1">
    <location>
        <begin position="182"/>
        <end position="202"/>
    </location>
</feature>
<dbReference type="Pfam" id="PF03613">
    <property type="entry name" value="EIID-AGA"/>
    <property type="match status" value="1"/>
</dbReference>
<keyword evidence="1" id="KW-0472">Membrane</keyword>
<name>Q1K317_DESA6</name>
<dbReference type="PANTHER" id="PTHR32502:SF23">
    <property type="entry name" value="TRANSPORT PROTEIN, PTS SYSTEM"/>
    <property type="match status" value="1"/>
</dbReference>
<feature type="transmembrane region" description="Helical" evidence="1">
    <location>
        <begin position="102"/>
        <end position="129"/>
    </location>
</feature>
<evidence type="ECO:0000313" key="2">
    <source>
        <dbReference type="EMBL" id="EAT16714.1"/>
    </source>
</evidence>
<feature type="transmembrane region" description="Helical" evidence="1">
    <location>
        <begin position="234"/>
        <end position="251"/>
    </location>
</feature>
<evidence type="ECO:0000313" key="3">
    <source>
        <dbReference type="Proteomes" id="UP000005695"/>
    </source>
</evidence>
<dbReference type="AlphaFoldDB" id="Q1K317"/>